<dbReference type="Proteomes" id="UP000062998">
    <property type="component" value="Unassembled WGS sequence"/>
</dbReference>
<organism evidence="3 4">
    <name type="scientific">Burkholderia ubonensis</name>
    <dbReference type="NCBI Taxonomy" id="101571"/>
    <lineage>
        <taxon>Bacteria</taxon>
        <taxon>Pseudomonadati</taxon>
        <taxon>Pseudomonadota</taxon>
        <taxon>Betaproteobacteria</taxon>
        <taxon>Burkholderiales</taxon>
        <taxon>Burkholderiaceae</taxon>
        <taxon>Burkholderia</taxon>
        <taxon>Burkholderia cepacia complex</taxon>
    </lineage>
</organism>
<dbReference type="AlphaFoldDB" id="A0A119MDY5"/>
<gene>
    <name evidence="3" type="ORF">WL73_00615</name>
</gene>
<reference evidence="3 4" key="1">
    <citation type="submission" date="2015-11" db="EMBL/GenBank/DDBJ databases">
        <title>Expanding the genomic diversity of Burkholderia species for the development of highly accurate diagnostics.</title>
        <authorList>
            <person name="Sahl J."/>
            <person name="Keim P."/>
            <person name="Wagner D."/>
        </authorList>
    </citation>
    <scope>NUCLEOTIDE SEQUENCE [LARGE SCALE GENOMIC DNA]</scope>
    <source>
        <strain evidence="3 4">MSMB2167WGS</strain>
    </source>
</reference>
<name>A0A119MDY5_9BURK</name>
<evidence type="ECO:0000313" key="4">
    <source>
        <dbReference type="Proteomes" id="UP000062998"/>
    </source>
</evidence>
<proteinExistence type="predicted"/>
<protein>
    <submittedName>
        <fullName evidence="3">Uncharacterized protein</fullName>
    </submittedName>
</protein>
<evidence type="ECO:0000256" key="2">
    <source>
        <dbReference type="SAM" id="Phobius"/>
    </source>
</evidence>
<keyword evidence="2" id="KW-0812">Transmembrane</keyword>
<evidence type="ECO:0000256" key="1">
    <source>
        <dbReference type="SAM" id="MobiDB-lite"/>
    </source>
</evidence>
<evidence type="ECO:0000313" key="3">
    <source>
        <dbReference type="EMBL" id="KWD99255.1"/>
    </source>
</evidence>
<feature type="transmembrane region" description="Helical" evidence="2">
    <location>
        <begin position="6"/>
        <end position="30"/>
    </location>
</feature>
<feature type="region of interest" description="Disordered" evidence="1">
    <location>
        <begin position="153"/>
        <end position="173"/>
    </location>
</feature>
<dbReference type="EMBL" id="LPIX01000073">
    <property type="protein sequence ID" value="KWD99255.1"/>
    <property type="molecule type" value="Genomic_DNA"/>
</dbReference>
<comment type="caution">
    <text evidence="3">The sequence shown here is derived from an EMBL/GenBank/DDBJ whole genome shotgun (WGS) entry which is preliminary data.</text>
</comment>
<sequence length="173" mass="18619">MGASSTAMPLVAGALFPGAGGLSTSGLLTFERKRERRRASAPLDGLDPIVFSEAARAVDLLVSVASFALDNAADHTSATAADAHRLRVEQDVREHRLYRLLDVPLGAMARQRRQVLSLVFAEQVEQGRLSIDERHVRASKTSRSSWRRCSLSSRTSAGYGTTNDHSSSLASLG</sequence>
<keyword evidence="2" id="KW-1133">Transmembrane helix</keyword>
<feature type="compositionally biased region" description="Polar residues" evidence="1">
    <location>
        <begin position="158"/>
        <end position="173"/>
    </location>
</feature>
<keyword evidence="2" id="KW-0472">Membrane</keyword>
<accession>A0A119MDY5</accession>